<accession>A0A3E1RAU5</accession>
<feature type="signal peptide" evidence="1">
    <location>
        <begin position="1"/>
        <end position="20"/>
    </location>
</feature>
<dbReference type="EMBL" id="QFZK01000007">
    <property type="protein sequence ID" value="RFO96468.1"/>
    <property type="molecule type" value="Genomic_DNA"/>
</dbReference>
<evidence type="ECO:0000256" key="1">
    <source>
        <dbReference type="SAM" id="SignalP"/>
    </source>
</evidence>
<dbReference type="RefSeq" id="WP_117177685.1">
    <property type="nucleotide sequence ID" value="NZ_QFZK01000007.1"/>
</dbReference>
<gene>
    <name evidence="2" type="ORF">DIC66_12540</name>
</gene>
<name>A0A3E1RAU5_9BURK</name>
<feature type="chain" id="PRO_5017665945" evidence="1">
    <location>
        <begin position="21"/>
        <end position="97"/>
    </location>
</feature>
<keyword evidence="3" id="KW-1185">Reference proteome</keyword>
<comment type="caution">
    <text evidence="2">The sequence shown here is derived from an EMBL/GenBank/DDBJ whole genome shotgun (WGS) entry which is preliminary data.</text>
</comment>
<reference evidence="2 3" key="1">
    <citation type="submission" date="2018-05" db="EMBL/GenBank/DDBJ databases">
        <title>Rhodoferax soyangensis sp.nov., isolated from an oligotrophic freshwater lake.</title>
        <authorList>
            <person name="Park M."/>
        </authorList>
    </citation>
    <scope>NUCLEOTIDE SEQUENCE [LARGE SCALE GENOMIC DNA]</scope>
    <source>
        <strain evidence="2 3">IMCC26218</strain>
    </source>
</reference>
<keyword evidence="1" id="KW-0732">Signal</keyword>
<evidence type="ECO:0000313" key="2">
    <source>
        <dbReference type="EMBL" id="RFO96468.1"/>
    </source>
</evidence>
<dbReference type="Proteomes" id="UP000260665">
    <property type="component" value="Unassembled WGS sequence"/>
</dbReference>
<evidence type="ECO:0000313" key="3">
    <source>
        <dbReference type="Proteomes" id="UP000260665"/>
    </source>
</evidence>
<dbReference type="OrthoDB" id="8912669at2"/>
<proteinExistence type="predicted"/>
<organism evidence="2 3">
    <name type="scientific">Rhodoferax lacus</name>
    <dbReference type="NCBI Taxonomy" id="2184758"/>
    <lineage>
        <taxon>Bacteria</taxon>
        <taxon>Pseudomonadati</taxon>
        <taxon>Pseudomonadota</taxon>
        <taxon>Betaproteobacteria</taxon>
        <taxon>Burkholderiales</taxon>
        <taxon>Comamonadaceae</taxon>
        <taxon>Rhodoferax</taxon>
    </lineage>
</organism>
<protein>
    <submittedName>
        <fullName evidence="2">Uncharacterized protein</fullName>
    </submittedName>
</protein>
<dbReference type="AlphaFoldDB" id="A0A3E1RAU5"/>
<sequence length="97" mass="10659">MHLRIHFCLFALLLSFGVCAATPSPVSNGEFTPLPNACKSEVAKFEETIGFIRQHQGNAAASALREKLLPAKIEAELLANQGYCGLANYLREKKLNR</sequence>